<keyword evidence="7" id="KW-0442">Lipid degradation</keyword>
<evidence type="ECO:0000256" key="2">
    <source>
        <dbReference type="ARBA" id="ARBA00010701"/>
    </source>
</evidence>
<keyword evidence="5" id="KW-0378">Hydrolase</keyword>
<dbReference type="InterPro" id="IPR029058">
    <property type="entry name" value="AB_hydrolase_fold"/>
</dbReference>
<dbReference type="AlphaFoldDB" id="A0AAQ3UG15"/>
<dbReference type="PANTHER" id="PTHR31403:SF11">
    <property type="entry name" value="OS12G0614500 PROTEIN"/>
    <property type="match status" value="1"/>
</dbReference>
<evidence type="ECO:0000313" key="10">
    <source>
        <dbReference type="EMBL" id="WVZ91276.1"/>
    </source>
</evidence>
<evidence type="ECO:0000256" key="1">
    <source>
        <dbReference type="ARBA" id="ARBA00004229"/>
    </source>
</evidence>
<dbReference type="PANTHER" id="PTHR31403">
    <property type="entry name" value="PHOSPHOLIPASE A1-IBETA2, CHLOROPLASTIC"/>
    <property type="match status" value="1"/>
</dbReference>
<proteinExistence type="inferred from homology"/>
<evidence type="ECO:0000256" key="6">
    <source>
        <dbReference type="ARBA" id="ARBA00022946"/>
    </source>
</evidence>
<dbReference type="InterPro" id="IPR002921">
    <property type="entry name" value="Fungal_lipase-type"/>
</dbReference>
<evidence type="ECO:0000256" key="5">
    <source>
        <dbReference type="ARBA" id="ARBA00022801"/>
    </source>
</evidence>
<keyword evidence="3" id="KW-0150">Chloroplast</keyword>
<dbReference type="Gene3D" id="3.40.50.1820">
    <property type="entry name" value="alpha/beta hydrolase"/>
    <property type="match status" value="1"/>
</dbReference>
<dbReference type="EMBL" id="CP144752">
    <property type="protein sequence ID" value="WVZ91276.1"/>
    <property type="molecule type" value="Genomic_DNA"/>
</dbReference>
<keyword evidence="4" id="KW-0934">Plastid</keyword>
<sequence length="472" mass="50973">MAALARFLICLNGDDAKSSPLPTTSTIAVDAPPAPLPATQRRADISARRAELHGPGDWSALLDPLDADLRDELLKYGDLAQATYDGFDSRYWSPDCGTCLHGLRRLLPALGLDGHGYVATTFVYATCAGVRVPRFLQRPLHADAWDGTNWFGYVAVAGAAEAKRLGCRDIVVAWRGTIAPGEWLLDMRTRMVPFEVDAGKDKGARVAEGFHSIYTSSSSRDTTTAGKSKLGERSAREQVADELARLVAHFRGRGEEVCVTVTGHSLGGALALLAARDAAAAHPGVPVTAVTFSAPRVGNRAFCAGLTSRGVKVLRAFVRHDVVPSVPSVPRVVVDAPVSKALAMLWALTGRSPSWAYVHVGDELELDVKRSPYLKQNAYDVVGFHNLETCLHLLDGRESAAGEFRRGASRDPALVNKTSGMLCDLLRVPPWWYEPANKGLVRDAASGRWVVAERPLDDVPVPDDRLQLSELD</sequence>
<accession>A0AAQ3UG15</accession>
<dbReference type="Pfam" id="PF01764">
    <property type="entry name" value="Lipase_3"/>
    <property type="match status" value="1"/>
</dbReference>
<evidence type="ECO:0000259" key="9">
    <source>
        <dbReference type="Pfam" id="PF01764"/>
    </source>
</evidence>
<dbReference type="Proteomes" id="UP001341281">
    <property type="component" value="Chromosome 08"/>
</dbReference>
<dbReference type="GO" id="GO:0016042">
    <property type="term" value="P:lipid catabolic process"/>
    <property type="evidence" value="ECO:0007669"/>
    <property type="project" value="UniProtKB-KW"/>
</dbReference>
<evidence type="ECO:0000256" key="4">
    <source>
        <dbReference type="ARBA" id="ARBA00022640"/>
    </source>
</evidence>
<comment type="subcellular location">
    <subcellularLocation>
        <location evidence="1">Plastid</location>
        <location evidence="1">Chloroplast</location>
    </subcellularLocation>
</comment>
<evidence type="ECO:0000256" key="7">
    <source>
        <dbReference type="ARBA" id="ARBA00022963"/>
    </source>
</evidence>
<dbReference type="SUPFAM" id="SSF53474">
    <property type="entry name" value="alpha/beta-Hydrolases"/>
    <property type="match status" value="1"/>
</dbReference>
<feature type="domain" description="Fungal lipase-type" evidence="9">
    <location>
        <begin position="171"/>
        <end position="328"/>
    </location>
</feature>
<protein>
    <recommendedName>
        <fullName evidence="9">Fungal lipase-type domain-containing protein</fullName>
    </recommendedName>
</protein>
<keyword evidence="11" id="KW-1185">Reference proteome</keyword>
<dbReference type="GO" id="GO:0004620">
    <property type="term" value="F:phospholipase activity"/>
    <property type="evidence" value="ECO:0007669"/>
    <property type="project" value="TreeGrafter"/>
</dbReference>
<evidence type="ECO:0000313" key="11">
    <source>
        <dbReference type="Proteomes" id="UP001341281"/>
    </source>
</evidence>
<dbReference type="GO" id="GO:0009507">
    <property type="term" value="C:chloroplast"/>
    <property type="evidence" value="ECO:0007669"/>
    <property type="project" value="UniProtKB-SubCell"/>
</dbReference>
<name>A0AAQ3UG15_PASNO</name>
<keyword evidence="6" id="KW-0809">Transit peptide</keyword>
<reference evidence="10 11" key="1">
    <citation type="submission" date="2024-02" db="EMBL/GenBank/DDBJ databases">
        <title>High-quality chromosome-scale genome assembly of Pensacola bahiagrass (Paspalum notatum Flugge var. saurae).</title>
        <authorList>
            <person name="Vega J.M."/>
            <person name="Podio M."/>
            <person name="Orjuela J."/>
            <person name="Siena L.A."/>
            <person name="Pessino S.C."/>
            <person name="Combes M.C."/>
            <person name="Mariac C."/>
            <person name="Albertini E."/>
            <person name="Pupilli F."/>
            <person name="Ortiz J.P.A."/>
            <person name="Leblanc O."/>
        </authorList>
    </citation>
    <scope>NUCLEOTIDE SEQUENCE [LARGE SCALE GENOMIC DNA]</scope>
    <source>
        <strain evidence="10">R1</strain>
        <tissue evidence="10">Leaf</tissue>
    </source>
</reference>
<comment type="similarity">
    <text evidence="2">Belongs to the AB hydrolase superfamily. Lipase family.</text>
</comment>
<evidence type="ECO:0000256" key="8">
    <source>
        <dbReference type="ARBA" id="ARBA00023098"/>
    </source>
</evidence>
<organism evidence="10 11">
    <name type="scientific">Paspalum notatum var. saurae</name>
    <dbReference type="NCBI Taxonomy" id="547442"/>
    <lineage>
        <taxon>Eukaryota</taxon>
        <taxon>Viridiplantae</taxon>
        <taxon>Streptophyta</taxon>
        <taxon>Embryophyta</taxon>
        <taxon>Tracheophyta</taxon>
        <taxon>Spermatophyta</taxon>
        <taxon>Magnoliopsida</taxon>
        <taxon>Liliopsida</taxon>
        <taxon>Poales</taxon>
        <taxon>Poaceae</taxon>
        <taxon>PACMAD clade</taxon>
        <taxon>Panicoideae</taxon>
        <taxon>Andropogonodae</taxon>
        <taxon>Paspaleae</taxon>
        <taxon>Paspalinae</taxon>
        <taxon>Paspalum</taxon>
    </lineage>
</organism>
<keyword evidence="8" id="KW-0443">Lipid metabolism</keyword>
<evidence type="ECO:0000256" key="3">
    <source>
        <dbReference type="ARBA" id="ARBA00022528"/>
    </source>
</evidence>
<gene>
    <name evidence="10" type="ORF">U9M48_037467</name>
</gene>